<comment type="caution">
    <text evidence="6">The sequence shown here is derived from an EMBL/GenBank/DDBJ whole genome shotgun (WGS) entry which is preliminary data.</text>
</comment>
<keyword evidence="4" id="KW-0812">Transmembrane</keyword>
<keyword evidence="4" id="KW-0472">Membrane</keyword>
<evidence type="ECO:0000256" key="1">
    <source>
        <dbReference type="ARBA" id="ARBA00023015"/>
    </source>
</evidence>
<feature type="transmembrane region" description="Helical" evidence="4">
    <location>
        <begin position="12"/>
        <end position="34"/>
    </location>
</feature>
<protein>
    <submittedName>
        <fullName evidence="6">AraC family transcriptional regulator</fullName>
    </submittedName>
</protein>
<dbReference type="EMBL" id="JACXZA010000001">
    <property type="protein sequence ID" value="MBD3917359.1"/>
    <property type="molecule type" value="Genomic_DNA"/>
</dbReference>
<dbReference type="PROSITE" id="PS01124">
    <property type="entry name" value="HTH_ARAC_FAMILY_2"/>
    <property type="match status" value="1"/>
</dbReference>
<feature type="transmembrane region" description="Helical" evidence="4">
    <location>
        <begin position="307"/>
        <end position="327"/>
    </location>
</feature>
<dbReference type="Gene3D" id="3.30.450.20">
    <property type="entry name" value="PAS domain"/>
    <property type="match status" value="1"/>
</dbReference>
<keyword evidence="7" id="KW-1185">Reference proteome</keyword>
<dbReference type="PROSITE" id="PS00041">
    <property type="entry name" value="HTH_ARAC_FAMILY_1"/>
    <property type="match status" value="1"/>
</dbReference>
<dbReference type="Proteomes" id="UP000609346">
    <property type="component" value="Unassembled WGS sequence"/>
</dbReference>
<evidence type="ECO:0000313" key="7">
    <source>
        <dbReference type="Proteomes" id="UP000609346"/>
    </source>
</evidence>
<dbReference type="RefSeq" id="WP_191201667.1">
    <property type="nucleotide sequence ID" value="NZ_JACXZA010000001.1"/>
</dbReference>
<keyword evidence="2" id="KW-0238">DNA-binding</keyword>
<evidence type="ECO:0000259" key="5">
    <source>
        <dbReference type="PROSITE" id="PS01124"/>
    </source>
</evidence>
<dbReference type="Gene3D" id="1.10.10.60">
    <property type="entry name" value="Homeodomain-like"/>
    <property type="match status" value="2"/>
</dbReference>
<sequence length="768" mass="87221">MKKRNSVFANLAISYMSIVIVIVLLLCSTFYIYFSGKYKDELRNRNQLILKNTAQTIESTVLQRAQQMYLDISLSKNVNVRLFADPAYQNNHSKVIDLQELLKSEVISNSDVVQAVHLYYPKNKMLLSSLYGLAMNVDHDRSMTYLADWIQGMRSNPSSSYWTSTRVIPQDIYTVQSDNSSSNALITFAHSYPFQESGSDSDVIIAVDVKESAIRDIIRNMMPSQYEGTFILDRSGQTISDADSSKLGLQGEYDDSTIQGEAQSNNGTIDQASHVVSYQLIPSTGWTMYSVVPSSSFYEKSIVIQKLILGICLLVILIGIAMSGILARANYSPIKRLTAKIRGLLDHAPEQMTNEYGLIDAAFVKLKDKVNSLEETLEANSAVIKHNVVQNLLNNCYTPEEWLEERPFIGFTHAYNHYCCLVLDSSEALAQLSARNMQYAVFRIMNQLESVVLPDCRIIAEALPDKRVVVIVCANEASDGLLEQISQFVISEGKEQFQLDVQIAWGSWVPEMTEVHESYDEAHIKLKYGYFLPDIAILNDRKLLDRENSTEEIPQAIVARFRDKLQARQSDELEMVVEQLVLAMQEGMYSADHCRFMLGNIVFVYSDYLKSVQYKHREQEKLDLYSQFAQLRSVRAFRQWLVQSSADLLAYLENRNSERAVSSIEVVRQYIEDNLSGDLSLDAVSAQVFLSSKYLSKLFKEEIGMNYTDYVTSQRMERAKVLIEKNNMTIEQIANMVGYGTAAYFIKKFKEMHGCTPGNYLRSIAKEA</sequence>
<accession>A0ABR8MT85</accession>
<dbReference type="InterPro" id="IPR018060">
    <property type="entry name" value="HTH_AraC"/>
</dbReference>
<feature type="domain" description="HTH araC/xylS-type" evidence="5">
    <location>
        <begin position="665"/>
        <end position="763"/>
    </location>
</feature>
<name>A0ABR8MT85_9BACL</name>
<dbReference type="SUPFAM" id="SSF46689">
    <property type="entry name" value="Homeodomain-like"/>
    <property type="match status" value="2"/>
</dbReference>
<dbReference type="SMART" id="SM00342">
    <property type="entry name" value="HTH_ARAC"/>
    <property type="match status" value="1"/>
</dbReference>
<keyword evidence="4" id="KW-1133">Transmembrane helix</keyword>
<evidence type="ECO:0000256" key="3">
    <source>
        <dbReference type="ARBA" id="ARBA00023163"/>
    </source>
</evidence>
<dbReference type="PANTHER" id="PTHR43280:SF10">
    <property type="entry name" value="REGULATORY PROTEIN POCR"/>
    <property type="match status" value="1"/>
</dbReference>
<evidence type="ECO:0000256" key="2">
    <source>
        <dbReference type="ARBA" id="ARBA00023125"/>
    </source>
</evidence>
<keyword evidence="1" id="KW-0805">Transcription regulation</keyword>
<evidence type="ECO:0000256" key="4">
    <source>
        <dbReference type="SAM" id="Phobius"/>
    </source>
</evidence>
<gene>
    <name evidence="6" type="ORF">H8B09_01220</name>
</gene>
<reference evidence="6 7" key="1">
    <citation type="submission" date="2020-09" db="EMBL/GenBank/DDBJ databases">
        <title>Paenibacillus sp. strain PR3 16S rRNA gene Genome sequencing and assembly.</title>
        <authorList>
            <person name="Kim J."/>
        </authorList>
    </citation>
    <scope>NUCLEOTIDE SEQUENCE [LARGE SCALE GENOMIC DNA]</scope>
    <source>
        <strain evidence="6 7">PR3</strain>
    </source>
</reference>
<proteinExistence type="predicted"/>
<dbReference type="InterPro" id="IPR009057">
    <property type="entry name" value="Homeodomain-like_sf"/>
</dbReference>
<dbReference type="PANTHER" id="PTHR43280">
    <property type="entry name" value="ARAC-FAMILY TRANSCRIPTIONAL REGULATOR"/>
    <property type="match status" value="1"/>
</dbReference>
<dbReference type="Pfam" id="PF12833">
    <property type="entry name" value="HTH_18"/>
    <property type="match status" value="1"/>
</dbReference>
<dbReference type="InterPro" id="IPR018062">
    <property type="entry name" value="HTH_AraC-typ_CS"/>
</dbReference>
<organism evidence="6 7">
    <name type="scientific">Paenibacillus terricola</name>
    <dbReference type="NCBI Taxonomy" id="2763503"/>
    <lineage>
        <taxon>Bacteria</taxon>
        <taxon>Bacillati</taxon>
        <taxon>Bacillota</taxon>
        <taxon>Bacilli</taxon>
        <taxon>Bacillales</taxon>
        <taxon>Paenibacillaceae</taxon>
        <taxon>Paenibacillus</taxon>
    </lineage>
</organism>
<evidence type="ECO:0000313" key="6">
    <source>
        <dbReference type="EMBL" id="MBD3917359.1"/>
    </source>
</evidence>
<keyword evidence="3" id="KW-0804">Transcription</keyword>